<reference evidence="1 2" key="1">
    <citation type="submission" date="2016-10" db="EMBL/GenBank/DDBJ databases">
        <title>Evaluation of Human, Animal and Environmental Mycobacterium chelonae Isolates by Core Genome Phylogenomic Analysis, Targeted Gene Comparison, and Anti-microbial Susceptibility Patterns: A Tale of Mistaken Identities.</title>
        <authorList>
            <person name="Fogelson S.B."/>
            <person name="Camus A.C."/>
            <person name="Lorenz W."/>
            <person name="Vasireddy R."/>
            <person name="Vasireddy S."/>
            <person name="Smith T."/>
            <person name="Brown-Elliott B.A."/>
            <person name="Wallace R.J.Jr."/>
            <person name="Hasan N.A."/>
            <person name="Reischl U."/>
            <person name="Sanchez S."/>
        </authorList>
    </citation>
    <scope>NUCLEOTIDE SEQUENCE [LARGE SCALE GENOMIC DNA]</scope>
    <source>
        <strain evidence="1 2">8528</strain>
    </source>
</reference>
<sequence length="136" mass="13827">MRNTFSGTLAVKALATSTVTSSAVTGVAVDCGVYGNNFRDVLFIVNSGTITDGSYAVTVQECDTSGGSYSAVDSARILGTLPSYALTDDGVWTSFGVRPTKRYVQIVVTPTGASTGGPFTATAVLGNGSNNPAARS</sequence>
<evidence type="ECO:0000313" key="2">
    <source>
        <dbReference type="Proteomes" id="UP000179621"/>
    </source>
</evidence>
<protein>
    <recommendedName>
        <fullName evidence="3">Spore coat protein U domain-containing protein</fullName>
    </recommendedName>
</protein>
<dbReference type="RefSeq" id="WP_070911280.1">
    <property type="nucleotide sequence ID" value="NZ_MLIC01000003.1"/>
</dbReference>
<evidence type="ECO:0000313" key="1">
    <source>
        <dbReference type="EMBL" id="OHU08761.1"/>
    </source>
</evidence>
<name>A0ABX3BYB1_9MYCO</name>
<dbReference type="EMBL" id="MLIH01000027">
    <property type="protein sequence ID" value="OHU08761.1"/>
    <property type="molecule type" value="Genomic_DNA"/>
</dbReference>
<organism evidence="1 2">
    <name type="scientific">Mycobacteroides saopaulense</name>
    <dbReference type="NCBI Taxonomy" id="1578165"/>
    <lineage>
        <taxon>Bacteria</taxon>
        <taxon>Bacillati</taxon>
        <taxon>Actinomycetota</taxon>
        <taxon>Actinomycetes</taxon>
        <taxon>Mycobacteriales</taxon>
        <taxon>Mycobacteriaceae</taxon>
        <taxon>Mycobacteroides</taxon>
    </lineage>
</organism>
<comment type="caution">
    <text evidence="1">The sequence shown here is derived from an EMBL/GenBank/DDBJ whole genome shotgun (WGS) entry which is preliminary data.</text>
</comment>
<evidence type="ECO:0008006" key="3">
    <source>
        <dbReference type="Google" id="ProtNLM"/>
    </source>
</evidence>
<gene>
    <name evidence="1" type="ORF">BKG73_17220</name>
</gene>
<accession>A0ABX3BYB1</accession>
<proteinExistence type="predicted"/>
<dbReference type="Proteomes" id="UP000179621">
    <property type="component" value="Unassembled WGS sequence"/>
</dbReference>
<keyword evidence="2" id="KW-1185">Reference proteome</keyword>